<dbReference type="HOGENOM" id="CLU_163864_0_0_5"/>
<name>Q3SUT5_NITWN</name>
<dbReference type="InterPro" id="IPR022479">
    <property type="entry name" value="PqqD_bac"/>
</dbReference>
<reference evidence="4 5" key="1">
    <citation type="journal article" date="2006" name="Appl. Environ. Microbiol.">
        <title>Genome sequence of the chemolithoautotrophic nitrite-oxidizing bacterium Nitrobacter winogradskyi Nb-255.</title>
        <authorList>
            <person name="Starkenburg S.R."/>
            <person name="Chain P.S."/>
            <person name="Sayavedra-Soto L.A."/>
            <person name="Hauser L."/>
            <person name="Land M.L."/>
            <person name="Larimer F.W."/>
            <person name="Malfatti S.A."/>
            <person name="Klotz M.G."/>
            <person name="Bottomley P.J."/>
            <person name="Arp D.J."/>
            <person name="Hickey W.J."/>
        </authorList>
    </citation>
    <scope>NUCLEOTIDE SEQUENCE [LARGE SCALE GENOMIC DNA]</scope>
    <source>
        <strain evidence="5">ATCC 25391 / DSM 10237 / CIP 104748 / NCIMB 11846 / Nb-255</strain>
    </source>
</reference>
<dbReference type="GO" id="GO:0048038">
    <property type="term" value="F:quinone binding"/>
    <property type="evidence" value="ECO:0007669"/>
    <property type="project" value="InterPro"/>
</dbReference>
<dbReference type="STRING" id="323098.Nwi_0690"/>
<evidence type="ECO:0000256" key="2">
    <source>
        <dbReference type="ARBA" id="ARBA00011741"/>
    </source>
</evidence>
<dbReference type="UniPathway" id="UPA00539"/>
<dbReference type="InterPro" id="IPR041881">
    <property type="entry name" value="PqqD_sf"/>
</dbReference>
<evidence type="ECO:0000256" key="1">
    <source>
        <dbReference type="ARBA" id="ARBA00004886"/>
    </source>
</evidence>
<proteinExistence type="predicted"/>
<dbReference type="Gene3D" id="1.10.10.1150">
    <property type="entry name" value="Coenzyme PQQ synthesis protein D (PqqD)"/>
    <property type="match status" value="1"/>
</dbReference>
<dbReference type="AlphaFoldDB" id="Q3SUT5"/>
<dbReference type="RefSeq" id="WP_011314012.1">
    <property type="nucleotide sequence ID" value="NC_007406.1"/>
</dbReference>
<sequence>MIPNTARPEIDGGTVVHLARGVRLRKDTVRNQTVLLAPERAIALDEIAVAIIKEIDGHRNLDRIADDLSRRFEAPKEQVLRDIIPFIREFINRRTLEVVG</sequence>
<dbReference type="EMBL" id="CP000115">
    <property type="protein sequence ID" value="ABA03956.1"/>
    <property type="molecule type" value="Genomic_DNA"/>
</dbReference>
<dbReference type="GO" id="GO:0018189">
    <property type="term" value="P:pyrroloquinoline quinone biosynthetic process"/>
    <property type="evidence" value="ECO:0007669"/>
    <property type="project" value="UniProtKB-UniPathway"/>
</dbReference>
<organism evidence="4 5">
    <name type="scientific">Nitrobacter winogradskyi (strain ATCC 25391 / DSM 10237 / CIP 104748 / NCIMB 11846 / Nb-255)</name>
    <dbReference type="NCBI Taxonomy" id="323098"/>
    <lineage>
        <taxon>Bacteria</taxon>
        <taxon>Pseudomonadati</taxon>
        <taxon>Pseudomonadota</taxon>
        <taxon>Alphaproteobacteria</taxon>
        <taxon>Hyphomicrobiales</taxon>
        <taxon>Nitrobacteraceae</taxon>
        <taxon>Nitrobacter</taxon>
    </lineage>
</organism>
<evidence type="ECO:0000313" key="4">
    <source>
        <dbReference type="EMBL" id="ABA03956.1"/>
    </source>
</evidence>
<dbReference type="InterPro" id="IPR008792">
    <property type="entry name" value="PQQD"/>
</dbReference>
<keyword evidence="5" id="KW-1185">Reference proteome</keyword>
<keyword evidence="3" id="KW-0884">PQQ biosynthesis</keyword>
<evidence type="ECO:0000313" key="5">
    <source>
        <dbReference type="Proteomes" id="UP000002531"/>
    </source>
</evidence>
<comment type="pathway">
    <text evidence="1">Cofactor biosynthesis; pyrroloquinoline quinone biosynthesis.</text>
</comment>
<dbReference type="KEGG" id="nwi:Nwi_0690"/>
<comment type="subunit">
    <text evidence="2">Monomer. Interacts with PqqE.</text>
</comment>
<dbReference type="OrthoDB" id="7995890at2"/>
<accession>Q3SUT5</accession>
<dbReference type="Pfam" id="PF05402">
    <property type="entry name" value="PqqD"/>
    <property type="match status" value="1"/>
</dbReference>
<dbReference type="eggNOG" id="COG0535">
    <property type="taxonomic scope" value="Bacteria"/>
</dbReference>
<dbReference type="Proteomes" id="UP000002531">
    <property type="component" value="Chromosome"/>
</dbReference>
<gene>
    <name evidence="4" type="ordered locus">Nwi_0690</name>
</gene>
<dbReference type="NCBIfam" id="TIGR03859">
    <property type="entry name" value="PQQ_PqqD"/>
    <property type="match status" value="1"/>
</dbReference>
<protein>
    <submittedName>
        <fullName evidence="4">Coenzyme PQQ synthesis D</fullName>
    </submittedName>
</protein>
<evidence type="ECO:0000256" key="3">
    <source>
        <dbReference type="ARBA" id="ARBA00022905"/>
    </source>
</evidence>